<dbReference type="STRING" id="1314785.A0A165CFF5"/>
<proteinExistence type="predicted"/>
<protein>
    <submittedName>
        <fullName evidence="2">Uncharacterized protein</fullName>
    </submittedName>
</protein>
<evidence type="ECO:0000313" key="2">
    <source>
        <dbReference type="EMBL" id="KZT02712.1"/>
    </source>
</evidence>
<dbReference type="InParanoid" id="A0A165CFF5"/>
<evidence type="ECO:0000256" key="1">
    <source>
        <dbReference type="SAM" id="Coils"/>
    </source>
</evidence>
<dbReference type="Gene3D" id="1.20.5.1160">
    <property type="entry name" value="Vasodilator-stimulated phosphoprotein"/>
    <property type="match status" value="1"/>
</dbReference>
<feature type="coiled-coil region" evidence="1">
    <location>
        <begin position="388"/>
        <end position="443"/>
    </location>
</feature>
<sequence length="732" mass="81496">MSTLQSSAHLMRLKPWPLDCPTLSLGTEEHARPTKLQELGIRALLDRPKLEHIQKLQTHAHALRHEADKKRIAALEERYQNSTTSLLAAKTKLAGETADLRARLADTETVLNHTQEECVVLQVHIEERIIREDALHAQLADTEVVLKHTQKECVVLQAHIEERTIREDALQPQLAGCKADRDALAGTNADLSGRASNAEYSLELARQKLADLEALVVDLKTSRDNLASRLNLAITREAELEKRVADLEATLQDEKQDHTTTLSNALALKARLDSVEAQNAQLVGDVKDAKAAASHYQACVEEADMRCSNMSASLDDAQDALAAERQRSASLALSVANRENEYRASEAAHSAEVAKTQAQLADALQENTGLLARLGSCETYGKEKDLALADRDQELEALRLMVADLQAAFSQEHAARLATSAELENARQAAATEKVLRQECEQREQDLHRELQEECDAHAKTEDARREVTELLITTRIERERVREIADQEREMKVFAENDVTGLKQQLRSLREEVEEAETTKRIAALTQDNGELAKTNETLRKTVEDLTGAVYKAENTIRGLRDANGFVSKQYNELMLDKNAAEKQHTQSKQAADKDLALARMDAEKQLASAAKKHEKDLIKKDREIERLQGRNAALVSQVQATSNANDELRSALDTQRTSTGDALKESRQLVQHLLDRAKSCECKRNESDDVADIENRSVRGNGQSMVKDSPLRRMGSVFWRTPATPLGDLN</sequence>
<keyword evidence="1" id="KW-0175">Coiled coil</keyword>
<feature type="coiled-coil region" evidence="1">
    <location>
        <begin position="493"/>
        <end position="527"/>
    </location>
</feature>
<gene>
    <name evidence="2" type="ORF">LAESUDRAFT_791850</name>
</gene>
<keyword evidence="3" id="KW-1185">Reference proteome</keyword>
<dbReference type="EMBL" id="KV427650">
    <property type="protein sequence ID" value="KZT02712.1"/>
    <property type="molecule type" value="Genomic_DNA"/>
</dbReference>
<dbReference type="Proteomes" id="UP000076871">
    <property type="component" value="Unassembled WGS sequence"/>
</dbReference>
<dbReference type="RefSeq" id="XP_040760452.1">
    <property type="nucleotide sequence ID" value="XM_040913932.1"/>
</dbReference>
<feature type="coiled-coil region" evidence="1">
    <location>
        <begin position="195"/>
        <end position="292"/>
    </location>
</feature>
<dbReference type="GeneID" id="63830960"/>
<reference evidence="2 3" key="1">
    <citation type="journal article" date="2016" name="Mol. Biol. Evol.">
        <title>Comparative Genomics of Early-Diverging Mushroom-Forming Fungi Provides Insights into the Origins of Lignocellulose Decay Capabilities.</title>
        <authorList>
            <person name="Nagy L.G."/>
            <person name="Riley R."/>
            <person name="Tritt A."/>
            <person name="Adam C."/>
            <person name="Daum C."/>
            <person name="Floudas D."/>
            <person name="Sun H."/>
            <person name="Yadav J.S."/>
            <person name="Pangilinan J."/>
            <person name="Larsson K.H."/>
            <person name="Matsuura K."/>
            <person name="Barry K."/>
            <person name="Labutti K."/>
            <person name="Kuo R."/>
            <person name="Ohm R.A."/>
            <person name="Bhattacharya S.S."/>
            <person name="Shirouzu T."/>
            <person name="Yoshinaga Y."/>
            <person name="Martin F.M."/>
            <person name="Grigoriev I.V."/>
            <person name="Hibbett D.S."/>
        </authorList>
    </citation>
    <scope>NUCLEOTIDE SEQUENCE [LARGE SCALE GENOMIC DNA]</scope>
    <source>
        <strain evidence="2 3">93-53</strain>
    </source>
</reference>
<evidence type="ECO:0000313" key="3">
    <source>
        <dbReference type="Proteomes" id="UP000076871"/>
    </source>
</evidence>
<dbReference type="AlphaFoldDB" id="A0A165CFF5"/>
<name>A0A165CFF5_9APHY</name>
<organism evidence="2 3">
    <name type="scientific">Laetiporus sulphureus 93-53</name>
    <dbReference type="NCBI Taxonomy" id="1314785"/>
    <lineage>
        <taxon>Eukaryota</taxon>
        <taxon>Fungi</taxon>
        <taxon>Dikarya</taxon>
        <taxon>Basidiomycota</taxon>
        <taxon>Agaricomycotina</taxon>
        <taxon>Agaricomycetes</taxon>
        <taxon>Polyporales</taxon>
        <taxon>Laetiporus</taxon>
    </lineage>
</organism>
<accession>A0A165CFF5</accession>